<comment type="caution">
    <text evidence="4">The sequence shown here is derived from an EMBL/GenBank/DDBJ whole genome shotgun (WGS) entry which is preliminary data.</text>
</comment>
<feature type="transmembrane region" description="Helical" evidence="1">
    <location>
        <begin position="36"/>
        <end position="55"/>
    </location>
</feature>
<dbReference type="RefSeq" id="WP_165336148.1">
    <property type="nucleotide sequence ID" value="NZ_JAAKZW010000243.1"/>
</dbReference>
<evidence type="ECO:0000256" key="1">
    <source>
        <dbReference type="SAM" id="Phobius"/>
    </source>
</evidence>
<dbReference type="Pfam" id="PF10081">
    <property type="entry name" value="Abhydrolase_9"/>
    <property type="match status" value="1"/>
</dbReference>
<proteinExistence type="predicted"/>
<sequence>MRNLGQKAKSLGKAFIAQPYWERPAETYLVRRWPDLFATCVATVFFWLSLTPSLVPRPWLLQGVVGGITAAIGYALGSLLSSLFRWVVKWRPSERARARCWLGYWILSPILAGWLISESAHMQRQLRQLQGLPPSLTWHTPMIGLIAVALWLLLLMAARGVRLGSSTFIHWLGRALPRPVAIGIGLVVSAVVVSTALQDVVFERGVIDIADRIAKATNNGTKDGIHQPTSRFVSGGPGSAMEWDDLGFQGRNFTGSVLSGRQISQFTKQPAREPVRVYISSSAPEAFEDEEPFQAQAKLAISELKRTGGFEREVLAIAGTTGSGWIDANTVESLEYMYGGNTATVAVQYSYLPSWVSFLVDKEKAGKTTRALVDAVRTELDTLPAERRPKLAVTGESLGAYAIEDSYKTVDTLLGETDGALLLGVPNFSPIARELRERRDEGSPVWRPEFEDGRNVRFAQFPAEDLKRPQAQWGNPRAVVLQNASDAIVWWSPDLLLERPQWLNQPLGPDITPEINWFPFVNFWQTTVDMAVSYGVQAPHGHRYGTGSVDGWAAVLPPKGWTPKDTDRLRAHLDARPTPY</sequence>
<dbReference type="InterPro" id="IPR027787">
    <property type="entry name" value="Alpha/beta-hydrolase_catalytic"/>
</dbReference>
<feature type="transmembrane region" description="Helical" evidence="1">
    <location>
        <begin position="67"/>
        <end position="88"/>
    </location>
</feature>
<gene>
    <name evidence="4" type="ORF">G6045_34495</name>
</gene>
<name>A0A6G4XVU6_9ACTN</name>
<evidence type="ECO:0000259" key="3">
    <source>
        <dbReference type="Pfam" id="PF15420"/>
    </source>
</evidence>
<evidence type="ECO:0000313" key="4">
    <source>
        <dbReference type="EMBL" id="NGO80731.1"/>
    </source>
</evidence>
<keyword evidence="1" id="KW-0472">Membrane</keyword>
<feature type="transmembrane region" description="Helical" evidence="1">
    <location>
        <begin position="136"/>
        <end position="158"/>
    </location>
</feature>
<feature type="domain" description="Alpha/beta-hydrolase N-terminal" evidence="3">
    <location>
        <begin position="50"/>
        <end position="256"/>
    </location>
</feature>
<keyword evidence="1" id="KW-0812">Transmembrane</keyword>
<dbReference type="Proteomes" id="UP000481109">
    <property type="component" value="Unassembled WGS sequence"/>
</dbReference>
<dbReference type="InterPro" id="IPR027788">
    <property type="entry name" value="Alpha/beta-hydrolase_N_dom"/>
</dbReference>
<reference evidence="4 5" key="1">
    <citation type="submission" date="2020-02" db="EMBL/GenBank/DDBJ databases">
        <title>Whole-genome analyses of novel actinobacteria.</title>
        <authorList>
            <person name="Sahin N."/>
            <person name="Tokatli A."/>
        </authorList>
    </citation>
    <scope>NUCLEOTIDE SEQUENCE [LARGE SCALE GENOMIC DNA]</scope>
    <source>
        <strain evidence="4 5">YC504</strain>
    </source>
</reference>
<keyword evidence="5" id="KW-1185">Reference proteome</keyword>
<evidence type="ECO:0000259" key="2">
    <source>
        <dbReference type="Pfam" id="PF10081"/>
    </source>
</evidence>
<evidence type="ECO:0000313" key="5">
    <source>
        <dbReference type="Proteomes" id="UP000481109"/>
    </source>
</evidence>
<feature type="transmembrane region" description="Helical" evidence="1">
    <location>
        <begin position="100"/>
        <end position="116"/>
    </location>
</feature>
<dbReference type="AlphaFoldDB" id="A0A6G4XVU6"/>
<feature type="domain" description="Alpha/beta-hydrolase catalytic" evidence="2">
    <location>
        <begin position="288"/>
        <end position="569"/>
    </location>
</feature>
<feature type="transmembrane region" description="Helical" evidence="1">
    <location>
        <begin position="179"/>
        <end position="197"/>
    </location>
</feature>
<dbReference type="Pfam" id="PF15420">
    <property type="entry name" value="Abhydrolase_9_N"/>
    <property type="match status" value="1"/>
</dbReference>
<protein>
    <recommendedName>
        <fullName evidence="6">Alpha/beta-hydrolase family protein</fullName>
    </recommendedName>
</protein>
<evidence type="ECO:0008006" key="6">
    <source>
        <dbReference type="Google" id="ProtNLM"/>
    </source>
</evidence>
<organism evidence="4 5">
    <name type="scientific">Streptomyces mesophilus</name>
    <dbReference type="NCBI Taxonomy" id="1775132"/>
    <lineage>
        <taxon>Bacteria</taxon>
        <taxon>Bacillati</taxon>
        <taxon>Actinomycetota</taxon>
        <taxon>Actinomycetes</taxon>
        <taxon>Kitasatosporales</taxon>
        <taxon>Streptomycetaceae</taxon>
        <taxon>Streptomyces</taxon>
    </lineage>
</organism>
<keyword evidence="1" id="KW-1133">Transmembrane helix</keyword>
<accession>A0A6G4XVU6</accession>
<dbReference type="EMBL" id="JAAKZW010000243">
    <property type="protein sequence ID" value="NGO80731.1"/>
    <property type="molecule type" value="Genomic_DNA"/>
</dbReference>